<accession>A0A0G0JJC9</accession>
<evidence type="ECO:0000313" key="2">
    <source>
        <dbReference type="Proteomes" id="UP000034235"/>
    </source>
</evidence>
<evidence type="ECO:0000313" key="1">
    <source>
        <dbReference type="EMBL" id="KKQ66952.1"/>
    </source>
</evidence>
<gene>
    <name evidence="1" type="ORF">US86_C0002G0069</name>
</gene>
<dbReference type="AlphaFoldDB" id="A0A0G0JJC9"/>
<dbReference type="Proteomes" id="UP000034235">
    <property type="component" value="Unassembled WGS sequence"/>
</dbReference>
<proteinExistence type="predicted"/>
<name>A0A0G0JJC9_9BACT</name>
<dbReference type="EMBL" id="LBUP01000002">
    <property type="protein sequence ID" value="KKQ66952.1"/>
    <property type="molecule type" value="Genomic_DNA"/>
</dbReference>
<protein>
    <submittedName>
        <fullName evidence="1">Uncharacterized protein</fullName>
    </submittedName>
</protein>
<reference evidence="1 2" key="1">
    <citation type="journal article" date="2015" name="Nature">
        <title>rRNA introns, odd ribosomes, and small enigmatic genomes across a large radiation of phyla.</title>
        <authorList>
            <person name="Brown C.T."/>
            <person name="Hug L.A."/>
            <person name="Thomas B.C."/>
            <person name="Sharon I."/>
            <person name="Castelle C.J."/>
            <person name="Singh A."/>
            <person name="Wilkins M.J."/>
            <person name="Williams K.H."/>
            <person name="Banfield J.F."/>
        </authorList>
    </citation>
    <scope>NUCLEOTIDE SEQUENCE [LARGE SCALE GENOMIC DNA]</scope>
</reference>
<organism evidence="1 2">
    <name type="scientific">Candidatus Daviesbacteria bacterium GW2011_GWA2_38_24</name>
    <dbReference type="NCBI Taxonomy" id="1618422"/>
    <lineage>
        <taxon>Bacteria</taxon>
        <taxon>Candidatus Daviesiibacteriota</taxon>
    </lineage>
</organism>
<sequence length="198" mass="22913">MYYLLTLHIGHKLGIIQVYGDSKVDWNKLKQDYKYGEIESVNAFLDNAGIKINGNVSRITTGWRAERDEYRKLLDQQTQDKMVKMTSDNEIEVRARQAKVARYLQTRALKAMESRKVEDVTESQATRLAEIGLREEREALNLNDQGPVINNNITSRAVLMQMPIMKTRYGKALLQMNEEGRMAVLERIHELRALKQNT</sequence>
<comment type="caution">
    <text evidence="1">The sequence shown here is derived from an EMBL/GenBank/DDBJ whole genome shotgun (WGS) entry which is preliminary data.</text>
</comment>